<accession>A0AAD9JGY5</accession>
<name>A0AAD9JGY5_9ANNE</name>
<dbReference type="AlphaFoldDB" id="A0AAD9JGY5"/>
<protein>
    <submittedName>
        <fullName evidence="2">Uncharacterized protein</fullName>
    </submittedName>
</protein>
<comment type="caution">
    <text evidence="2">The sequence shown here is derived from an EMBL/GenBank/DDBJ whole genome shotgun (WGS) entry which is preliminary data.</text>
</comment>
<keyword evidence="1" id="KW-1133">Transmembrane helix</keyword>
<keyword evidence="3" id="KW-1185">Reference proteome</keyword>
<feature type="transmembrane region" description="Helical" evidence="1">
    <location>
        <begin position="97"/>
        <end position="120"/>
    </location>
</feature>
<evidence type="ECO:0000313" key="2">
    <source>
        <dbReference type="EMBL" id="KAK2152761.1"/>
    </source>
</evidence>
<gene>
    <name evidence="2" type="ORF">LSH36_320g07018</name>
</gene>
<proteinExistence type="predicted"/>
<keyword evidence="1" id="KW-0812">Transmembrane</keyword>
<organism evidence="2 3">
    <name type="scientific">Paralvinella palmiformis</name>
    <dbReference type="NCBI Taxonomy" id="53620"/>
    <lineage>
        <taxon>Eukaryota</taxon>
        <taxon>Metazoa</taxon>
        <taxon>Spiralia</taxon>
        <taxon>Lophotrochozoa</taxon>
        <taxon>Annelida</taxon>
        <taxon>Polychaeta</taxon>
        <taxon>Sedentaria</taxon>
        <taxon>Canalipalpata</taxon>
        <taxon>Terebellida</taxon>
        <taxon>Terebelliformia</taxon>
        <taxon>Alvinellidae</taxon>
        <taxon>Paralvinella</taxon>
    </lineage>
</organism>
<evidence type="ECO:0000313" key="3">
    <source>
        <dbReference type="Proteomes" id="UP001208570"/>
    </source>
</evidence>
<dbReference type="Proteomes" id="UP001208570">
    <property type="component" value="Unassembled WGS sequence"/>
</dbReference>
<keyword evidence="1" id="KW-0472">Membrane</keyword>
<sequence length="159" mass="17982">MNEVHAKERYLNSTCYSEATTGRLFRRPIRLQNKKLPGSVSPRHAVNKSHFTIIAEEFNLSPKGAMHRHHLNVSGIVERNGRLNLHNPILKIHEPGFFLAVGSSGLCAALLLLVLVYGLYSLYSKGRKKNEETRLILQPFDDPDRAAIPDPVLVHQQLR</sequence>
<dbReference type="EMBL" id="JAODUP010000320">
    <property type="protein sequence ID" value="KAK2152761.1"/>
    <property type="molecule type" value="Genomic_DNA"/>
</dbReference>
<evidence type="ECO:0000256" key="1">
    <source>
        <dbReference type="SAM" id="Phobius"/>
    </source>
</evidence>
<reference evidence="2" key="1">
    <citation type="journal article" date="2023" name="Mol. Biol. Evol.">
        <title>Third-Generation Sequencing Reveals the Adaptive Role of the Epigenome in Three Deep-Sea Polychaetes.</title>
        <authorList>
            <person name="Perez M."/>
            <person name="Aroh O."/>
            <person name="Sun Y."/>
            <person name="Lan Y."/>
            <person name="Juniper S.K."/>
            <person name="Young C.R."/>
            <person name="Angers B."/>
            <person name="Qian P.Y."/>
        </authorList>
    </citation>
    <scope>NUCLEOTIDE SEQUENCE</scope>
    <source>
        <strain evidence="2">P08H-3</strain>
    </source>
</reference>